<dbReference type="AlphaFoldDB" id="A0A8J7CH16"/>
<comment type="caution">
    <text evidence="1">The sequence shown here is derived from an EMBL/GenBank/DDBJ whole genome shotgun (WGS) entry which is preliminary data.</text>
</comment>
<accession>A0A8J7CH16</accession>
<evidence type="ECO:0000313" key="1">
    <source>
        <dbReference type="EMBL" id="MBE3637755.1"/>
    </source>
</evidence>
<dbReference type="RefSeq" id="WP_193180730.1">
    <property type="nucleotide sequence ID" value="NZ_JACVXA010000012.1"/>
</dbReference>
<sequence length="62" mass="7256">MGSSLIADHVDQNTSLTEISSFEEFRAYVVANRAEIERKLVLTLMSILIREAWYYYKEKRGI</sequence>
<gene>
    <name evidence="1" type="ORF">ICN82_05995</name>
</gene>
<proteinExistence type="predicted"/>
<dbReference type="EMBL" id="JACVXA010000012">
    <property type="protein sequence ID" value="MBE3637755.1"/>
    <property type="molecule type" value="Genomic_DNA"/>
</dbReference>
<protein>
    <submittedName>
        <fullName evidence="1">Uncharacterized protein</fullName>
    </submittedName>
</protein>
<name>A0A8J7CH16_9RHOB</name>
<organism evidence="1 2">
    <name type="scientific">Mangrovicoccus algicola</name>
    <dbReference type="NCBI Taxonomy" id="2771008"/>
    <lineage>
        <taxon>Bacteria</taxon>
        <taxon>Pseudomonadati</taxon>
        <taxon>Pseudomonadota</taxon>
        <taxon>Alphaproteobacteria</taxon>
        <taxon>Rhodobacterales</taxon>
        <taxon>Paracoccaceae</taxon>
        <taxon>Mangrovicoccus</taxon>
    </lineage>
</organism>
<dbReference type="Proteomes" id="UP000609121">
    <property type="component" value="Unassembled WGS sequence"/>
</dbReference>
<evidence type="ECO:0000313" key="2">
    <source>
        <dbReference type="Proteomes" id="UP000609121"/>
    </source>
</evidence>
<keyword evidence="2" id="KW-1185">Reference proteome</keyword>
<reference evidence="1" key="1">
    <citation type="submission" date="2020-09" db="EMBL/GenBank/DDBJ databases">
        <title>A novel bacterium of genus Mangrovicoccus, isolated from South China Sea.</title>
        <authorList>
            <person name="Huang H."/>
            <person name="Mo K."/>
            <person name="Hu Y."/>
        </authorList>
    </citation>
    <scope>NUCLEOTIDE SEQUENCE</scope>
    <source>
        <strain evidence="1">HB182678</strain>
    </source>
</reference>